<keyword evidence="7" id="KW-1185">Reference proteome</keyword>
<evidence type="ECO:0000313" key="7">
    <source>
        <dbReference type="Proteomes" id="UP001369958"/>
    </source>
</evidence>
<keyword evidence="1" id="KW-0805">Transcription regulation</keyword>
<dbReference type="InterPro" id="IPR036271">
    <property type="entry name" value="Tet_transcr_reg_TetR-rel_C_sf"/>
</dbReference>
<evidence type="ECO:0000256" key="1">
    <source>
        <dbReference type="ARBA" id="ARBA00023015"/>
    </source>
</evidence>
<dbReference type="EMBL" id="CP146275">
    <property type="protein sequence ID" value="WWT33358.1"/>
    <property type="molecule type" value="Genomic_DNA"/>
</dbReference>
<dbReference type="RefSeq" id="WP_338608889.1">
    <property type="nucleotide sequence ID" value="NZ_CP146275.1"/>
</dbReference>
<feature type="domain" description="HTH tetR-type" evidence="5">
    <location>
        <begin position="5"/>
        <end position="65"/>
    </location>
</feature>
<evidence type="ECO:0000259" key="5">
    <source>
        <dbReference type="PROSITE" id="PS50977"/>
    </source>
</evidence>
<sequence>MPRAGLNRQVLVRTAAEMADEIGFSNLTLAGLARRFDVRLASLYSHLRNSDDLMTSVALYGLDLLADRADEAVAGRAGKDALVAVANVHRDFAYEHPGLFEAARHRLDADAARDSGGARISRITRTILRGYALSAVEQVHAVRLLGSVFAGYPMLELAGGFAHSDPDAQLSWQRALDALDAALRAWPTA</sequence>
<evidence type="ECO:0000256" key="3">
    <source>
        <dbReference type="ARBA" id="ARBA00023163"/>
    </source>
</evidence>
<dbReference type="Gene3D" id="1.10.357.10">
    <property type="entry name" value="Tetracycline Repressor, domain 2"/>
    <property type="match status" value="1"/>
</dbReference>
<accession>A0ABZ2I379</accession>
<dbReference type="Pfam" id="PF13305">
    <property type="entry name" value="TetR_C_33"/>
    <property type="match status" value="1"/>
</dbReference>
<dbReference type="InterPro" id="IPR025996">
    <property type="entry name" value="MT1864/Rv1816-like_C"/>
</dbReference>
<dbReference type="PROSITE" id="PS50977">
    <property type="entry name" value="HTH_TETR_2"/>
    <property type="match status" value="1"/>
</dbReference>
<reference evidence="6 7" key="1">
    <citation type="submission" date="2024-02" db="EMBL/GenBank/DDBJ databases">
        <title>Complete genome sequence of Pelagibacterium nitratireducens ZH15.</title>
        <authorList>
            <person name="Zhao L.H."/>
        </authorList>
    </citation>
    <scope>NUCLEOTIDE SEQUENCE [LARGE SCALE GENOMIC DNA]</scope>
    <source>
        <strain evidence="6 7">ZH15</strain>
    </source>
</reference>
<feature type="DNA-binding region" description="H-T-H motif" evidence="4">
    <location>
        <begin position="28"/>
        <end position="47"/>
    </location>
</feature>
<dbReference type="InterPro" id="IPR001647">
    <property type="entry name" value="HTH_TetR"/>
</dbReference>
<keyword evidence="3" id="KW-0804">Transcription</keyword>
<gene>
    <name evidence="6" type="ORF">V6617_02520</name>
</gene>
<name>A0ABZ2I379_9HYPH</name>
<organism evidence="6 7">
    <name type="scientific">Pelagibacterium nitratireducens</name>
    <dbReference type="NCBI Taxonomy" id="1046114"/>
    <lineage>
        <taxon>Bacteria</taxon>
        <taxon>Pseudomonadati</taxon>
        <taxon>Pseudomonadota</taxon>
        <taxon>Alphaproteobacteria</taxon>
        <taxon>Hyphomicrobiales</taxon>
        <taxon>Devosiaceae</taxon>
        <taxon>Pelagibacterium</taxon>
    </lineage>
</organism>
<dbReference type="InterPro" id="IPR009057">
    <property type="entry name" value="Homeodomain-like_sf"/>
</dbReference>
<dbReference type="Proteomes" id="UP001369958">
    <property type="component" value="Chromosome"/>
</dbReference>
<evidence type="ECO:0000313" key="6">
    <source>
        <dbReference type="EMBL" id="WWT33358.1"/>
    </source>
</evidence>
<dbReference type="Gene3D" id="1.10.10.60">
    <property type="entry name" value="Homeodomain-like"/>
    <property type="match status" value="1"/>
</dbReference>
<dbReference type="SUPFAM" id="SSF48498">
    <property type="entry name" value="Tetracyclin repressor-like, C-terminal domain"/>
    <property type="match status" value="1"/>
</dbReference>
<evidence type="ECO:0000256" key="2">
    <source>
        <dbReference type="ARBA" id="ARBA00023125"/>
    </source>
</evidence>
<evidence type="ECO:0000256" key="4">
    <source>
        <dbReference type="PROSITE-ProRule" id="PRU00335"/>
    </source>
</evidence>
<proteinExistence type="predicted"/>
<keyword evidence="2 4" id="KW-0238">DNA-binding</keyword>
<dbReference type="SUPFAM" id="SSF46689">
    <property type="entry name" value="Homeodomain-like"/>
    <property type="match status" value="1"/>
</dbReference>
<protein>
    <submittedName>
        <fullName evidence="6">TetR-like C-terminal domain-containing protein</fullName>
    </submittedName>
</protein>